<dbReference type="Proteomes" id="UP000467700">
    <property type="component" value="Unassembled WGS sequence"/>
</dbReference>
<sequence>MILMPASLGDIVALAQIITLIANALREGSGASEEYRNLIDDLFAFCRTLDNVKDFLEQLESTPSNEKVRSGIYEEILRCRALVNSFLAVIAPYYRALHGQVLTRRRSFSVRVVFRKVWWALFRREDVARVQKRIIAHQMNLVILITTYESSGSTSLECRLFIQFDHSQFECGEACDCRRDTEENAAL</sequence>
<gene>
    <name evidence="1" type="ORF">AAE3_LOCUS9159</name>
</gene>
<dbReference type="OrthoDB" id="3271094at2759"/>
<reference evidence="1 2" key="1">
    <citation type="submission" date="2020-01" db="EMBL/GenBank/DDBJ databases">
        <authorList>
            <person name="Gupta K D."/>
        </authorList>
    </citation>
    <scope>NUCLEOTIDE SEQUENCE [LARGE SCALE GENOMIC DNA]</scope>
</reference>
<name>A0A8S0VYG2_CYCAE</name>
<organism evidence="1 2">
    <name type="scientific">Cyclocybe aegerita</name>
    <name type="common">Black poplar mushroom</name>
    <name type="synonym">Agrocybe aegerita</name>
    <dbReference type="NCBI Taxonomy" id="1973307"/>
    <lineage>
        <taxon>Eukaryota</taxon>
        <taxon>Fungi</taxon>
        <taxon>Dikarya</taxon>
        <taxon>Basidiomycota</taxon>
        <taxon>Agaricomycotina</taxon>
        <taxon>Agaricomycetes</taxon>
        <taxon>Agaricomycetidae</taxon>
        <taxon>Agaricales</taxon>
        <taxon>Agaricineae</taxon>
        <taxon>Bolbitiaceae</taxon>
        <taxon>Cyclocybe</taxon>
    </lineage>
</organism>
<protein>
    <submittedName>
        <fullName evidence="1">Uncharacterized protein</fullName>
    </submittedName>
</protein>
<keyword evidence="2" id="KW-1185">Reference proteome</keyword>
<proteinExistence type="predicted"/>
<evidence type="ECO:0000313" key="1">
    <source>
        <dbReference type="EMBL" id="CAA7266884.1"/>
    </source>
</evidence>
<dbReference type="AlphaFoldDB" id="A0A8S0VYG2"/>
<comment type="caution">
    <text evidence="1">The sequence shown here is derived from an EMBL/GenBank/DDBJ whole genome shotgun (WGS) entry which is preliminary data.</text>
</comment>
<evidence type="ECO:0000313" key="2">
    <source>
        <dbReference type="Proteomes" id="UP000467700"/>
    </source>
</evidence>
<dbReference type="PANTHER" id="PTHR38886:SF1">
    <property type="entry name" value="NACHT-NTPASE AND P-LOOP NTPASES N-TERMINAL DOMAIN-CONTAINING PROTEIN"/>
    <property type="match status" value="1"/>
</dbReference>
<dbReference type="PANTHER" id="PTHR38886">
    <property type="entry name" value="SESA DOMAIN-CONTAINING PROTEIN"/>
    <property type="match status" value="1"/>
</dbReference>
<dbReference type="EMBL" id="CACVBS010000057">
    <property type="protein sequence ID" value="CAA7266884.1"/>
    <property type="molecule type" value="Genomic_DNA"/>
</dbReference>
<accession>A0A8S0VYG2</accession>